<name>A0ABW8ZWE9_9BURK</name>
<organism evidence="1 2">
    <name type="scientific">Paraburkholderia agricolaris</name>
    <dbReference type="NCBI Taxonomy" id="2152888"/>
    <lineage>
        <taxon>Bacteria</taxon>
        <taxon>Pseudomonadati</taxon>
        <taxon>Pseudomonadota</taxon>
        <taxon>Betaproteobacteria</taxon>
        <taxon>Burkholderiales</taxon>
        <taxon>Burkholderiaceae</taxon>
        <taxon>Paraburkholderia</taxon>
    </lineage>
</organism>
<proteinExistence type="predicted"/>
<sequence length="188" mass="19889">MRIAPVLPLEQYSCVTPVHFIRKATCTHEFFHERYFTMTQQLIVAVFSNVTDAEKAAADFRTLEGEDANFKIGSGVMVQKDLAGKVSLLGTKTQPFWGVVIGAITGGLIGMLGGPSGALLGFTIGASTGLAGVALVDILDHEFVDSVSGDFAPGSFAVILEAREATPEALDKVVAAHHGIVYRKPLGV</sequence>
<dbReference type="RefSeq" id="WP_408331022.1">
    <property type="nucleotide sequence ID" value="NZ_JAQQFH010000018.1"/>
</dbReference>
<evidence type="ECO:0000313" key="2">
    <source>
        <dbReference type="Proteomes" id="UP001629249"/>
    </source>
</evidence>
<protein>
    <submittedName>
        <fullName evidence="1">DUF1269 domain-containing protein</fullName>
    </submittedName>
</protein>
<dbReference type="EMBL" id="JAQQFN010000024">
    <property type="protein sequence ID" value="MFL9886965.1"/>
    <property type="molecule type" value="Genomic_DNA"/>
</dbReference>
<gene>
    <name evidence="1" type="ORF">PQR66_28255</name>
</gene>
<dbReference type="Proteomes" id="UP001629249">
    <property type="component" value="Unassembled WGS sequence"/>
</dbReference>
<accession>A0ABW8ZWE9</accession>
<evidence type="ECO:0000313" key="1">
    <source>
        <dbReference type="EMBL" id="MFL9886965.1"/>
    </source>
</evidence>
<keyword evidence="2" id="KW-1185">Reference proteome</keyword>
<comment type="caution">
    <text evidence="1">The sequence shown here is derived from an EMBL/GenBank/DDBJ whole genome shotgun (WGS) entry which is preliminary data.</text>
</comment>
<reference evidence="1 2" key="1">
    <citation type="journal article" date="2024" name="Chem. Sci.">
        <title>Discovery of megapolipeptins by genome mining of a Burkholderiales bacteria collection.</title>
        <authorList>
            <person name="Paulo B.S."/>
            <person name="Recchia M.J.J."/>
            <person name="Lee S."/>
            <person name="Fergusson C.H."/>
            <person name="Romanowski S.B."/>
            <person name="Hernandez A."/>
            <person name="Krull N."/>
            <person name="Liu D.Y."/>
            <person name="Cavanagh H."/>
            <person name="Bos A."/>
            <person name="Gray C.A."/>
            <person name="Murphy B.T."/>
            <person name="Linington R.G."/>
            <person name="Eustaquio A.S."/>
        </authorList>
    </citation>
    <scope>NUCLEOTIDE SEQUENCE [LARGE SCALE GENOMIC DNA]</scope>
    <source>
        <strain evidence="1 2">RL16-012-BIC-B</strain>
    </source>
</reference>